<evidence type="ECO:0000313" key="1">
    <source>
        <dbReference type="EMBL" id="JAE17467.1"/>
    </source>
</evidence>
<accession>A0A0A9FYX0</accession>
<name>A0A0A9FYX0_ARUDO</name>
<reference evidence="1" key="2">
    <citation type="journal article" date="2015" name="Data Brief">
        <title>Shoot transcriptome of the giant reed, Arundo donax.</title>
        <authorList>
            <person name="Barrero R.A."/>
            <person name="Guerrero F.D."/>
            <person name="Moolhuijzen P."/>
            <person name="Goolsby J.A."/>
            <person name="Tidwell J."/>
            <person name="Bellgard S.E."/>
            <person name="Bellgard M.I."/>
        </authorList>
    </citation>
    <scope>NUCLEOTIDE SEQUENCE</scope>
    <source>
        <tissue evidence="1">Shoot tissue taken approximately 20 cm above the soil surface</tissue>
    </source>
</reference>
<sequence>MPIIMRACIVKMDGP</sequence>
<reference evidence="1" key="1">
    <citation type="submission" date="2014-09" db="EMBL/GenBank/DDBJ databases">
        <authorList>
            <person name="Magalhaes I.L.F."/>
            <person name="Oliveira U."/>
            <person name="Santos F.R."/>
            <person name="Vidigal T.H.D.A."/>
            <person name="Brescovit A.D."/>
            <person name="Santos A.J."/>
        </authorList>
    </citation>
    <scope>NUCLEOTIDE SEQUENCE</scope>
    <source>
        <tissue evidence="1">Shoot tissue taken approximately 20 cm above the soil surface</tissue>
    </source>
</reference>
<dbReference type="EMBL" id="GBRH01180429">
    <property type="protein sequence ID" value="JAE17467.1"/>
    <property type="molecule type" value="Transcribed_RNA"/>
</dbReference>
<protein>
    <submittedName>
        <fullName evidence="1">Uncharacterized protein</fullName>
    </submittedName>
</protein>
<proteinExistence type="predicted"/>
<organism evidence="1">
    <name type="scientific">Arundo donax</name>
    <name type="common">Giant reed</name>
    <name type="synonym">Donax arundinaceus</name>
    <dbReference type="NCBI Taxonomy" id="35708"/>
    <lineage>
        <taxon>Eukaryota</taxon>
        <taxon>Viridiplantae</taxon>
        <taxon>Streptophyta</taxon>
        <taxon>Embryophyta</taxon>
        <taxon>Tracheophyta</taxon>
        <taxon>Spermatophyta</taxon>
        <taxon>Magnoliopsida</taxon>
        <taxon>Liliopsida</taxon>
        <taxon>Poales</taxon>
        <taxon>Poaceae</taxon>
        <taxon>PACMAD clade</taxon>
        <taxon>Arundinoideae</taxon>
        <taxon>Arundineae</taxon>
        <taxon>Arundo</taxon>
    </lineage>
</organism>